<name>A0AAT9LDF3_9FIRM</name>
<organism evidence="1">
    <name type="scientific">Candidatus Fermentithermobacillus carboniphilus</name>
    <dbReference type="NCBI Taxonomy" id="3085328"/>
    <lineage>
        <taxon>Bacteria</taxon>
        <taxon>Bacillati</taxon>
        <taxon>Bacillota</taxon>
        <taxon>Candidatus Fermentithermobacillia</taxon>
        <taxon>Candidatus Fermentithermobacillales</taxon>
        <taxon>Candidatus Fermentithermobacillaceae</taxon>
        <taxon>Candidatus Fermentithermobacillus</taxon>
    </lineage>
</organism>
<reference evidence="1" key="1">
    <citation type="submission" date="2020-10" db="EMBL/GenBank/DDBJ databases">
        <authorList>
            <person name="Kadnikov V."/>
            <person name="Beletsky A.V."/>
            <person name="Mardanov A.V."/>
            <person name="Karnachuk O.V."/>
            <person name="Ravin N.V."/>
        </authorList>
    </citation>
    <scope>NUCLEOTIDE SEQUENCE</scope>
    <source>
        <strain evidence="1">Bu02</strain>
    </source>
</reference>
<dbReference type="AlphaFoldDB" id="A0AAT9LDF3"/>
<proteinExistence type="predicted"/>
<gene>
    <name evidence="1" type="ORF">IMF26_01685</name>
</gene>
<evidence type="ECO:0000313" key="1">
    <source>
        <dbReference type="EMBL" id="QUL98818.1"/>
    </source>
</evidence>
<sequence>MSRFLRVGVIADRLDDIIEASSLILECADSGEAESLVKIKELAGDIKEMARGIKEFISRWDCEPIIYTGRGTTDEIINMLDQLISKAESL</sequence>
<dbReference type="EMBL" id="CP062796">
    <property type="protein sequence ID" value="QUL98818.1"/>
    <property type="molecule type" value="Genomic_DNA"/>
</dbReference>
<accession>A0AAT9LDF3</accession>
<reference evidence="1" key="2">
    <citation type="journal article" date="2023" name="Biology">
        <title>Prokaryotic Life Associated with Coal-Fire Gas Vents Revealed by Metagenomics.</title>
        <authorList>
            <person name="Kadnikov V.V."/>
            <person name="Mardanov A.V."/>
            <person name="Beletsky A.V."/>
            <person name="Karnachuk O.V."/>
            <person name="Ravin N.V."/>
        </authorList>
    </citation>
    <scope>NUCLEOTIDE SEQUENCE</scope>
    <source>
        <strain evidence="1">Bu02</strain>
    </source>
</reference>
<protein>
    <submittedName>
        <fullName evidence="1">Uncharacterized protein</fullName>
    </submittedName>
</protein>
<dbReference type="KEGG" id="fcz:IMF26_01685"/>